<keyword evidence="2" id="KW-0418">Kinase</keyword>
<keyword evidence="2" id="KW-0808">Transferase</keyword>
<dbReference type="Gene3D" id="3.40.50.10330">
    <property type="entry name" value="Probable inorganic polyphosphate/atp-NAD kinase, domain 1"/>
    <property type="match status" value="1"/>
</dbReference>
<dbReference type="PROSITE" id="PS50146">
    <property type="entry name" value="DAGK"/>
    <property type="match status" value="1"/>
</dbReference>
<dbReference type="SUPFAM" id="SSF111331">
    <property type="entry name" value="NAD kinase/diacylglycerol kinase-like"/>
    <property type="match status" value="1"/>
</dbReference>
<gene>
    <name evidence="2" type="ORF">I6H42_01885</name>
</gene>
<dbReference type="Proteomes" id="UP000595220">
    <property type="component" value="Chromosome"/>
</dbReference>
<reference evidence="2 3" key="1">
    <citation type="submission" date="2020-12" db="EMBL/GenBank/DDBJ databases">
        <title>FDA dAtabase for Regulatory Grade micrObial Sequences (FDA-ARGOS): Supporting development and validation of Infectious Disease Dx tests.</title>
        <authorList>
            <person name="Sproer C."/>
            <person name="Gronow S."/>
            <person name="Severitt S."/>
            <person name="Schroder I."/>
            <person name="Tallon L."/>
            <person name="Sadzewicz L."/>
            <person name="Zhao X."/>
            <person name="Boylan J."/>
            <person name="Ott S."/>
            <person name="Bowen H."/>
            <person name="Vavikolanu K."/>
            <person name="Mehta A."/>
            <person name="Aluvathingal J."/>
            <person name="Nadendla S."/>
            <person name="Lowell S."/>
            <person name="Myers T."/>
            <person name="Yan Y."/>
            <person name="Sichtig H."/>
        </authorList>
    </citation>
    <scope>NUCLEOTIDE SEQUENCE [LARGE SCALE GENOMIC DNA]</scope>
    <source>
        <strain evidence="2 3">FDAARGOS_985</strain>
    </source>
</reference>
<dbReference type="InterPro" id="IPR001206">
    <property type="entry name" value="Diacylglycerol_kinase_cat_dom"/>
</dbReference>
<sequence>MRACVTWTEIVGGRGERRSIFVLVSSMSAGGRSVRLGPRIVRILRGGGWEVAVRLTTPGDDPALIAAHVSPGTVVAALGGDGYLSAVARGCHESGARFAPMPGGRGNDLCRALGIGTDPLARARNLARLGMVPARRAGGDIVGSIGPGALDARVRPLDGMWVRSREGLRLALGIVSIGLDARANILANESSLTSGPLAYGYGAFAALASHEPTGVSATVDGRERNMSGWIASVSNSGRFGGGITLVDSSDMSDGILEVCHVGPLPLSRALVVLASIVAGRAKAHPAIDIESAKAVSFTAPEGVVAMADGDRIASVPFTVDVAPGVVSVLV</sequence>
<evidence type="ECO:0000259" key="1">
    <source>
        <dbReference type="PROSITE" id="PS50146"/>
    </source>
</evidence>
<feature type="domain" description="DAGKc" evidence="1">
    <location>
        <begin position="15"/>
        <end position="128"/>
    </location>
</feature>
<dbReference type="EMBL" id="CP066065">
    <property type="protein sequence ID" value="QQC44193.1"/>
    <property type="molecule type" value="Genomic_DNA"/>
</dbReference>
<protein>
    <submittedName>
        <fullName evidence="2">Diacylglycerol kinase</fullName>
    </submittedName>
</protein>
<organism evidence="2 3">
    <name type="scientific">Schaalia meyeri</name>
    <dbReference type="NCBI Taxonomy" id="52773"/>
    <lineage>
        <taxon>Bacteria</taxon>
        <taxon>Bacillati</taxon>
        <taxon>Actinomycetota</taxon>
        <taxon>Actinomycetes</taxon>
        <taxon>Actinomycetales</taxon>
        <taxon>Actinomycetaceae</taxon>
        <taxon>Schaalia</taxon>
    </lineage>
</organism>
<dbReference type="AlphaFoldDB" id="A0AAP9Y9C9"/>
<name>A0AAP9Y9C9_9ACTO</name>
<dbReference type="InterPro" id="IPR045540">
    <property type="entry name" value="YegS/DAGK_C"/>
</dbReference>
<dbReference type="GO" id="GO:0016301">
    <property type="term" value="F:kinase activity"/>
    <property type="evidence" value="ECO:0007669"/>
    <property type="project" value="UniProtKB-KW"/>
</dbReference>
<dbReference type="Pfam" id="PF19279">
    <property type="entry name" value="YegS_C"/>
    <property type="match status" value="1"/>
</dbReference>
<dbReference type="Pfam" id="PF00781">
    <property type="entry name" value="DAGK_cat"/>
    <property type="match status" value="1"/>
</dbReference>
<dbReference type="Gene3D" id="2.60.200.40">
    <property type="match status" value="1"/>
</dbReference>
<evidence type="ECO:0000313" key="3">
    <source>
        <dbReference type="Proteomes" id="UP000595220"/>
    </source>
</evidence>
<dbReference type="InterPro" id="IPR017438">
    <property type="entry name" value="ATP-NAD_kinase_N"/>
</dbReference>
<keyword evidence="3" id="KW-1185">Reference proteome</keyword>
<accession>A0AAP9Y9C9</accession>
<dbReference type="RefSeq" id="WP_050694979.1">
    <property type="nucleotide sequence ID" value="NZ_CP012072.1"/>
</dbReference>
<evidence type="ECO:0000313" key="2">
    <source>
        <dbReference type="EMBL" id="QQC44193.1"/>
    </source>
</evidence>
<dbReference type="InterPro" id="IPR016064">
    <property type="entry name" value="NAD/diacylglycerol_kinase_sf"/>
</dbReference>
<proteinExistence type="predicted"/>
<dbReference type="KEGG" id="amy:ADJ76_04545"/>